<keyword evidence="3" id="KW-0802">TPR repeat</keyword>
<dbReference type="GO" id="GO:0043093">
    <property type="term" value="P:FtsZ-dependent cytokinesis"/>
    <property type="evidence" value="ECO:0007669"/>
    <property type="project" value="UniProtKB-UniRule"/>
</dbReference>
<comment type="function">
    <text evidence="2">Mediates coordination of peptidoglycan synthesis and outer membrane constriction during cell division.</text>
</comment>
<comment type="subcellular location">
    <subcellularLocation>
        <location evidence="2">Periplasm</location>
    </subcellularLocation>
</comment>
<protein>
    <recommendedName>
        <fullName evidence="2">Cell division coordinator CpoB</fullName>
    </recommendedName>
</protein>
<evidence type="ECO:0000256" key="3">
    <source>
        <dbReference type="PROSITE-ProRule" id="PRU00339"/>
    </source>
</evidence>
<dbReference type="InterPro" id="IPR014162">
    <property type="entry name" value="CpoB_C"/>
</dbReference>
<dbReference type="NCBIfam" id="TIGR02795">
    <property type="entry name" value="tol_pal_ybgF"/>
    <property type="match status" value="1"/>
</dbReference>
<dbReference type="InterPro" id="IPR032519">
    <property type="entry name" value="YbgF_tri"/>
</dbReference>
<dbReference type="OrthoDB" id="9768142at2"/>
<dbReference type="SUPFAM" id="SSF48452">
    <property type="entry name" value="TPR-like"/>
    <property type="match status" value="1"/>
</dbReference>
<keyword evidence="2" id="KW-0574">Periplasm</keyword>
<evidence type="ECO:0000256" key="1">
    <source>
        <dbReference type="ARBA" id="ARBA00022729"/>
    </source>
</evidence>
<name>A0A552X6R7_9GAMM</name>
<evidence type="ECO:0000313" key="5">
    <source>
        <dbReference type="EMBL" id="TRW50253.1"/>
    </source>
</evidence>
<dbReference type="Proteomes" id="UP000320359">
    <property type="component" value="Unassembled WGS sequence"/>
</dbReference>
<dbReference type="InterPro" id="IPR034706">
    <property type="entry name" value="CpoB"/>
</dbReference>
<feature type="chain" id="PRO_5022277529" description="Cell division coordinator CpoB" evidence="2">
    <location>
        <begin position="19"/>
        <end position="255"/>
    </location>
</feature>
<dbReference type="HAMAP" id="MF_02066">
    <property type="entry name" value="CpoB"/>
    <property type="match status" value="1"/>
</dbReference>
<evidence type="ECO:0000259" key="4">
    <source>
        <dbReference type="Pfam" id="PF16331"/>
    </source>
</evidence>
<dbReference type="EMBL" id="VJWL01000001">
    <property type="protein sequence ID" value="TRW50253.1"/>
    <property type="molecule type" value="Genomic_DNA"/>
</dbReference>
<evidence type="ECO:0000313" key="6">
    <source>
        <dbReference type="Proteomes" id="UP000320359"/>
    </source>
</evidence>
<feature type="repeat" description="TPR" evidence="3">
    <location>
        <begin position="172"/>
        <end position="205"/>
    </location>
</feature>
<proteinExistence type="inferred from homology"/>
<dbReference type="Pfam" id="PF16331">
    <property type="entry name" value="TolA_bind_tri"/>
    <property type="match status" value="1"/>
</dbReference>
<comment type="similarity">
    <text evidence="2">Belongs to the CpoB family.</text>
</comment>
<keyword evidence="6" id="KW-1185">Reference proteome</keyword>
<accession>A0A552X6R7</accession>
<dbReference type="GO" id="GO:0004553">
    <property type="term" value="F:hydrolase activity, hydrolyzing O-glycosyl compounds"/>
    <property type="evidence" value="ECO:0007669"/>
    <property type="project" value="InterPro"/>
</dbReference>
<comment type="caution">
    <text evidence="5">The sequence shown here is derived from an EMBL/GenBank/DDBJ whole genome shotgun (WGS) entry which is preliminary data.</text>
</comment>
<dbReference type="InterPro" id="IPR008939">
    <property type="entry name" value="Lytic_TGlycosylase_superhlx_U"/>
</dbReference>
<keyword evidence="2" id="KW-0131">Cell cycle</keyword>
<feature type="signal peptide" evidence="2">
    <location>
        <begin position="1"/>
        <end position="18"/>
    </location>
</feature>
<dbReference type="GO" id="GO:0030288">
    <property type="term" value="C:outer membrane-bounded periplasmic space"/>
    <property type="evidence" value="ECO:0007669"/>
    <property type="project" value="UniProtKB-UniRule"/>
</dbReference>
<reference evidence="5 6" key="1">
    <citation type="submission" date="2019-07" db="EMBL/GenBank/DDBJ databases">
        <authorList>
            <person name="Yang M."/>
            <person name="Zhao D."/>
            <person name="Xiang H."/>
        </authorList>
    </citation>
    <scope>NUCLEOTIDE SEQUENCE [LARGE SCALE GENOMIC DNA]</scope>
    <source>
        <strain evidence="5 6">IM1326</strain>
    </source>
</reference>
<dbReference type="SMART" id="SM00028">
    <property type="entry name" value="TPR"/>
    <property type="match status" value="2"/>
</dbReference>
<dbReference type="Gene3D" id="1.25.40.10">
    <property type="entry name" value="Tetratricopeptide repeat domain"/>
    <property type="match status" value="1"/>
</dbReference>
<keyword evidence="2" id="KW-0132">Cell division</keyword>
<organism evidence="5 6">
    <name type="scientific">Aliidiomarina halalkaliphila</name>
    <dbReference type="NCBI Taxonomy" id="2593535"/>
    <lineage>
        <taxon>Bacteria</taxon>
        <taxon>Pseudomonadati</taxon>
        <taxon>Pseudomonadota</taxon>
        <taxon>Gammaproteobacteria</taxon>
        <taxon>Alteromonadales</taxon>
        <taxon>Idiomarinaceae</taxon>
        <taxon>Aliidiomarina</taxon>
    </lineage>
</organism>
<feature type="domain" description="YbgF trimerisation" evidence="4">
    <location>
        <begin position="37"/>
        <end position="107"/>
    </location>
</feature>
<dbReference type="SUPFAM" id="SSF48435">
    <property type="entry name" value="Bacterial muramidases"/>
    <property type="match status" value="1"/>
</dbReference>
<sequence length="255" mass="28656" precursor="true">MRISGLAIALTFAGVALASGPAPVVSVANAQGSETTSQRLDRLERLIEARTQGQMSMLEQLNRLNREVSELRGITEEHTFQLDQILQRQRDIYQEIDQLGQQIRNGGGGSATRSGAAPTSVPTIDIAYSDDLSENEAYDRAVRLVLEERRYDQAIPEFQAFLQNYPNSTYRSNALYWLGQLHYASQNYDEAKRHFTDVVENHPDSSKRADCILKLGMIERARGNNSQARTFFQRVRSEYPNSTEAGLAARQLESL</sequence>
<dbReference type="Gene3D" id="1.20.5.110">
    <property type="match status" value="1"/>
</dbReference>
<dbReference type="Pfam" id="PF13174">
    <property type="entry name" value="TPR_6"/>
    <property type="match status" value="1"/>
</dbReference>
<dbReference type="RefSeq" id="WP_143235045.1">
    <property type="nucleotide sequence ID" value="NZ_VJWL01000001.1"/>
</dbReference>
<dbReference type="InterPro" id="IPR011990">
    <property type="entry name" value="TPR-like_helical_dom_sf"/>
</dbReference>
<dbReference type="PROSITE" id="PS50005">
    <property type="entry name" value="TPR"/>
    <property type="match status" value="1"/>
</dbReference>
<dbReference type="Pfam" id="PF13424">
    <property type="entry name" value="TPR_12"/>
    <property type="match status" value="1"/>
</dbReference>
<gene>
    <name evidence="5" type="primary">ybgF</name>
    <name evidence="2" type="synonym">cpoB</name>
    <name evidence="5" type="ORF">FM042_05315</name>
</gene>
<dbReference type="InterPro" id="IPR019734">
    <property type="entry name" value="TPR_rpt"/>
</dbReference>
<dbReference type="GO" id="GO:0070206">
    <property type="term" value="P:protein trimerization"/>
    <property type="evidence" value="ECO:0007669"/>
    <property type="project" value="InterPro"/>
</dbReference>
<keyword evidence="1 2" id="KW-0732">Signal</keyword>
<evidence type="ECO:0000256" key="2">
    <source>
        <dbReference type="HAMAP-Rule" id="MF_02066"/>
    </source>
</evidence>
<dbReference type="AlphaFoldDB" id="A0A552X6R7"/>